<accession>A0A4R4E2R7</accession>
<sequence length="235" mass="25306">MKPYTNAKQPKVSVIIPIFNERKTIASVIIEAYNVHKHVEVIVVSNGTTDGSLQIARNMGAKVIAFDHLLGHDVGRSIGARAAQGSILLFTDGDIVIPAKQMKPLIAAVEQGVDVALNGYSGPVKCKKVHKVVLAKHSLNYLLMRPDLKGASMTAIPHALSRNAVEAIGFEALSVPPKAQAIAIQKGLRVKALKVINVGSKNPLRRKTRPNDPIGKMIVGDHIEAIHWVLTHSAN</sequence>
<keyword evidence="3" id="KW-1185">Reference proteome</keyword>
<feature type="domain" description="Glycosyltransferase 2-like" evidence="1">
    <location>
        <begin position="13"/>
        <end position="117"/>
    </location>
</feature>
<dbReference type="PANTHER" id="PTHR48090">
    <property type="entry name" value="UNDECAPRENYL-PHOSPHATE 4-DEOXY-4-FORMAMIDO-L-ARABINOSE TRANSFERASE-RELATED"/>
    <property type="match status" value="1"/>
</dbReference>
<dbReference type="AlphaFoldDB" id="A0A4R4E2R7"/>
<dbReference type="OrthoDB" id="2902148at2"/>
<dbReference type="SUPFAM" id="SSF53448">
    <property type="entry name" value="Nucleotide-diphospho-sugar transferases"/>
    <property type="match status" value="1"/>
</dbReference>
<evidence type="ECO:0000313" key="3">
    <source>
        <dbReference type="Proteomes" id="UP000295418"/>
    </source>
</evidence>
<dbReference type="Gene3D" id="3.90.550.10">
    <property type="entry name" value="Spore Coat Polysaccharide Biosynthesis Protein SpsA, Chain A"/>
    <property type="match status" value="1"/>
</dbReference>
<dbReference type="EMBL" id="SKFG01000034">
    <property type="protein sequence ID" value="TCZ73197.1"/>
    <property type="molecule type" value="Genomic_DNA"/>
</dbReference>
<dbReference type="RefSeq" id="WP_132420121.1">
    <property type="nucleotide sequence ID" value="NZ_SKFG01000034.1"/>
</dbReference>
<comment type="caution">
    <text evidence="2">The sequence shown here is derived from an EMBL/GenBank/DDBJ whole genome shotgun (WGS) entry which is preliminary data.</text>
</comment>
<dbReference type="Proteomes" id="UP000295418">
    <property type="component" value="Unassembled WGS sequence"/>
</dbReference>
<reference evidence="2 3" key="1">
    <citation type="submission" date="2019-03" db="EMBL/GenBank/DDBJ databases">
        <authorList>
            <person name="Kim M.K.M."/>
        </authorList>
    </citation>
    <scope>NUCLEOTIDE SEQUENCE [LARGE SCALE GENOMIC DNA]</scope>
    <source>
        <strain evidence="2 3">18JY21-1</strain>
    </source>
</reference>
<proteinExistence type="predicted"/>
<dbReference type="InterPro" id="IPR029044">
    <property type="entry name" value="Nucleotide-diphossugar_trans"/>
</dbReference>
<keyword evidence="2" id="KW-0808">Transferase</keyword>
<organism evidence="2 3">
    <name type="scientific">Paenibacillus albiflavus</name>
    <dbReference type="NCBI Taxonomy" id="2545760"/>
    <lineage>
        <taxon>Bacteria</taxon>
        <taxon>Bacillati</taxon>
        <taxon>Bacillota</taxon>
        <taxon>Bacilli</taxon>
        <taxon>Bacillales</taxon>
        <taxon>Paenibacillaceae</taxon>
        <taxon>Paenibacillus</taxon>
    </lineage>
</organism>
<dbReference type="InterPro" id="IPR001173">
    <property type="entry name" value="Glyco_trans_2-like"/>
</dbReference>
<dbReference type="Pfam" id="PF00535">
    <property type="entry name" value="Glycos_transf_2"/>
    <property type="match status" value="1"/>
</dbReference>
<dbReference type="GO" id="GO:0016740">
    <property type="term" value="F:transferase activity"/>
    <property type="evidence" value="ECO:0007669"/>
    <property type="project" value="UniProtKB-KW"/>
</dbReference>
<evidence type="ECO:0000313" key="2">
    <source>
        <dbReference type="EMBL" id="TCZ73197.1"/>
    </source>
</evidence>
<gene>
    <name evidence="2" type="ORF">E0485_21495</name>
</gene>
<name>A0A4R4E2R7_9BACL</name>
<dbReference type="InterPro" id="IPR050256">
    <property type="entry name" value="Glycosyltransferase_2"/>
</dbReference>
<evidence type="ECO:0000259" key="1">
    <source>
        <dbReference type="Pfam" id="PF00535"/>
    </source>
</evidence>
<protein>
    <submittedName>
        <fullName evidence="2">Glycosyltransferase</fullName>
    </submittedName>
</protein>